<dbReference type="Proteomes" id="UP000236178">
    <property type="component" value="Unassembled WGS sequence"/>
</dbReference>
<gene>
    <name evidence="4" type="ORF">CW362_24770</name>
</gene>
<dbReference type="EMBL" id="PJOS01000052">
    <property type="protein sequence ID" value="PKT70376.1"/>
    <property type="molecule type" value="Genomic_DNA"/>
</dbReference>
<accession>A0A2I0SKB8</accession>
<dbReference type="InterPro" id="IPR000086">
    <property type="entry name" value="NUDIX_hydrolase_dom"/>
</dbReference>
<name>A0A2I0SKB8_9ACTN</name>
<dbReference type="PROSITE" id="PS51462">
    <property type="entry name" value="NUDIX"/>
    <property type="match status" value="1"/>
</dbReference>
<dbReference type="PANTHER" id="PTHR43736">
    <property type="entry name" value="ADP-RIBOSE PYROPHOSPHATASE"/>
    <property type="match status" value="1"/>
</dbReference>
<evidence type="ECO:0000256" key="2">
    <source>
        <dbReference type="SAM" id="MobiDB-lite"/>
    </source>
</evidence>
<comment type="caution">
    <text evidence="4">The sequence shown here is derived from an EMBL/GenBank/DDBJ whole genome shotgun (WGS) entry which is preliminary data.</text>
</comment>
<evidence type="ECO:0000256" key="1">
    <source>
        <dbReference type="ARBA" id="ARBA00005582"/>
    </source>
</evidence>
<evidence type="ECO:0000313" key="5">
    <source>
        <dbReference type="Proteomes" id="UP000236178"/>
    </source>
</evidence>
<dbReference type="OrthoDB" id="21568at2"/>
<dbReference type="PANTHER" id="PTHR43736:SF1">
    <property type="entry name" value="DIHYDRONEOPTERIN TRIPHOSPHATE DIPHOSPHATASE"/>
    <property type="match status" value="1"/>
</dbReference>
<comment type="similarity">
    <text evidence="1">Belongs to the Nudix hydrolase family.</text>
</comment>
<feature type="region of interest" description="Disordered" evidence="2">
    <location>
        <begin position="1"/>
        <end position="31"/>
    </location>
</feature>
<organism evidence="4 5">
    <name type="scientific">Streptomyces populi</name>
    <dbReference type="NCBI Taxonomy" id="2058924"/>
    <lineage>
        <taxon>Bacteria</taxon>
        <taxon>Bacillati</taxon>
        <taxon>Actinomycetota</taxon>
        <taxon>Actinomycetes</taxon>
        <taxon>Kitasatosporales</taxon>
        <taxon>Streptomycetaceae</taxon>
        <taxon>Streptomyces</taxon>
    </lineage>
</organism>
<dbReference type="CDD" id="cd03674">
    <property type="entry name" value="NUDIX_Hydrolase"/>
    <property type="match status" value="1"/>
</dbReference>
<proteinExistence type="inferred from homology"/>
<sequence length="243" mass="26627">MGYPRRRRTSCSVTSDTARVRTTRHRTPGTPPREYCVAPAAPRLAPLSKKSRSTHKGTVVAVRNSQIQSTVREYLAHWPDETAGLAPLAAALQEDVPLCGRHEFQGGGHVTCGAAVLNASGDVLFILNRPLDKWLLPGGHLELTDASLHAAAVRELVEETGIPRSAIGAELNERKPLDIGLYQIPANPKKNEPAHWHADFCFGFLVDRPELHLQVSEIGGFAWKKSFDDLIPGLAQKLKSIDR</sequence>
<feature type="domain" description="Nudix hydrolase" evidence="3">
    <location>
        <begin position="107"/>
        <end position="243"/>
    </location>
</feature>
<dbReference type="SUPFAM" id="SSF55811">
    <property type="entry name" value="Nudix"/>
    <property type="match status" value="1"/>
</dbReference>
<dbReference type="InterPro" id="IPR015797">
    <property type="entry name" value="NUDIX_hydrolase-like_dom_sf"/>
</dbReference>
<reference evidence="4 5" key="1">
    <citation type="submission" date="2017-12" db="EMBL/GenBank/DDBJ databases">
        <title>Streptomyces populusis sp. nov., a novel endophytic actinobacterium isolated from stems of Populus adenopoda Maxim.</title>
        <authorList>
            <person name="Wang Z."/>
        </authorList>
    </citation>
    <scope>NUCLEOTIDE SEQUENCE [LARGE SCALE GENOMIC DNA]</scope>
    <source>
        <strain evidence="4 5">A249</strain>
    </source>
</reference>
<protein>
    <recommendedName>
        <fullName evidence="3">Nudix hydrolase domain-containing protein</fullName>
    </recommendedName>
</protein>
<dbReference type="Gene3D" id="3.90.79.10">
    <property type="entry name" value="Nucleoside Triphosphate Pyrophosphohydrolase"/>
    <property type="match status" value="1"/>
</dbReference>
<dbReference type="AlphaFoldDB" id="A0A2I0SKB8"/>
<evidence type="ECO:0000259" key="3">
    <source>
        <dbReference type="PROSITE" id="PS51462"/>
    </source>
</evidence>
<keyword evidence="5" id="KW-1185">Reference proteome</keyword>
<evidence type="ECO:0000313" key="4">
    <source>
        <dbReference type="EMBL" id="PKT70376.1"/>
    </source>
</evidence>
<dbReference type="Pfam" id="PF00293">
    <property type="entry name" value="NUDIX"/>
    <property type="match status" value="1"/>
</dbReference>